<organism evidence="1 2">
    <name type="scientific">Engelhardtia mirabilis</name>
    <dbReference type="NCBI Taxonomy" id="2528011"/>
    <lineage>
        <taxon>Bacteria</taxon>
        <taxon>Pseudomonadati</taxon>
        <taxon>Planctomycetota</taxon>
        <taxon>Planctomycetia</taxon>
        <taxon>Planctomycetia incertae sedis</taxon>
        <taxon>Engelhardtia</taxon>
    </lineage>
</organism>
<evidence type="ECO:0000313" key="2">
    <source>
        <dbReference type="Proteomes" id="UP000316921"/>
    </source>
</evidence>
<sequence length="77" mass="7863">MQDFVFDCLLSSPNTLPFMNTLGQLDELGRAMAAIGVAAGAPGLAGMSLDFAFATLDPSQGGSVTSVSNTARVDRAP</sequence>
<reference evidence="1 2" key="1">
    <citation type="submission" date="2019-02" db="EMBL/GenBank/DDBJ databases">
        <title>Deep-cultivation of Planctomycetes and their phenomic and genomic characterization uncovers novel biology.</title>
        <authorList>
            <person name="Wiegand S."/>
            <person name="Jogler M."/>
            <person name="Boedeker C."/>
            <person name="Pinto D."/>
            <person name="Vollmers J."/>
            <person name="Rivas-Marin E."/>
            <person name="Kohn T."/>
            <person name="Peeters S.H."/>
            <person name="Heuer A."/>
            <person name="Rast P."/>
            <person name="Oberbeckmann S."/>
            <person name="Bunk B."/>
            <person name="Jeske O."/>
            <person name="Meyerdierks A."/>
            <person name="Storesund J.E."/>
            <person name="Kallscheuer N."/>
            <person name="Luecker S."/>
            <person name="Lage O.M."/>
            <person name="Pohl T."/>
            <person name="Merkel B.J."/>
            <person name="Hornburger P."/>
            <person name="Mueller R.-W."/>
            <person name="Bruemmer F."/>
            <person name="Labrenz M."/>
            <person name="Spormann A.M."/>
            <person name="Op den Camp H."/>
            <person name="Overmann J."/>
            <person name="Amann R."/>
            <person name="Jetten M.S.M."/>
            <person name="Mascher T."/>
            <person name="Medema M.H."/>
            <person name="Devos D.P."/>
            <person name="Kaster A.-K."/>
            <person name="Ovreas L."/>
            <person name="Rohde M."/>
            <person name="Galperin M.Y."/>
            <person name="Jogler C."/>
        </authorList>
    </citation>
    <scope>NUCLEOTIDE SEQUENCE [LARGE SCALE GENOMIC DNA]</scope>
    <source>
        <strain evidence="1 2">Pla133</strain>
    </source>
</reference>
<proteinExistence type="predicted"/>
<dbReference type="RefSeq" id="WP_145069650.1">
    <property type="nucleotide sequence ID" value="NZ_CP036287.1"/>
</dbReference>
<keyword evidence="2" id="KW-1185">Reference proteome</keyword>
<protein>
    <submittedName>
        <fullName evidence="1">Uncharacterized protein</fullName>
    </submittedName>
</protein>
<name>A0A518BRL8_9BACT</name>
<accession>A0A518BRL8</accession>
<gene>
    <name evidence="1" type="ORF">Pla133_47230</name>
</gene>
<dbReference type="EMBL" id="CP036287">
    <property type="protein sequence ID" value="QDU69603.1"/>
    <property type="molecule type" value="Genomic_DNA"/>
</dbReference>
<evidence type="ECO:0000313" key="1">
    <source>
        <dbReference type="EMBL" id="QDU69603.1"/>
    </source>
</evidence>
<dbReference type="Proteomes" id="UP000316921">
    <property type="component" value="Chromosome"/>
</dbReference>
<dbReference type="AlphaFoldDB" id="A0A518BRL8"/>
<dbReference type="KEGG" id="pbap:Pla133_47230"/>